<evidence type="ECO:0000313" key="9">
    <source>
        <dbReference type="Proteomes" id="UP000015531"/>
    </source>
</evidence>
<evidence type="ECO:0000256" key="2">
    <source>
        <dbReference type="ARBA" id="ARBA00022603"/>
    </source>
</evidence>
<reference evidence="8 9" key="1">
    <citation type="journal article" date="2013" name="Genome Announc.">
        <title>Draft Genome Sequence of Sphingobium lactosutens Strain DS20T, Isolated from a Hexachlorocyclohexane Dumpsite.</title>
        <authorList>
            <person name="Kumar R."/>
            <person name="Dwivedi V."/>
            <person name="Negi V."/>
            <person name="Khurana J.P."/>
            <person name="Lal R."/>
        </authorList>
    </citation>
    <scope>NUCLEOTIDE SEQUENCE [LARGE SCALE GENOMIC DNA]</scope>
    <source>
        <strain evidence="8 9">DS20</strain>
    </source>
</reference>
<evidence type="ECO:0000256" key="1">
    <source>
        <dbReference type="ARBA" id="ARBA00010815"/>
    </source>
</evidence>
<dbReference type="AlphaFoldDB" id="T0HFC7"/>
<evidence type="ECO:0000256" key="5">
    <source>
        <dbReference type="ARBA" id="ARBA00023098"/>
    </source>
</evidence>
<dbReference type="CDD" id="cd02440">
    <property type="entry name" value="AdoMet_MTases"/>
    <property type="match status" value="1"/>
</dbReference>
<keyword evidence="9" id="KW-1185">Reference proteome</keyword>
<evidence type="ECO:0000256" key="4">
    <source>
        <dbReference type="ARBA" id="ARBA00022691"/>
    </source>
</evidence>
<dbReference type="Pfam" id="PF02353">
    <property type="entry name" value="CMAS"/>
    <property type="match status" value="1"/>
</dbReference>
<organism evidence="8 9">
    <name type="scientific">Sphingobium lactosutens DS20</name>
    <dbReference type="NCBI Taxonomy" id="1331060"/>
    <lineage>
        <taxon>Bacteria</taxon>
        <taxon>Pseudomonadati</taxon>
        <taxon>Pseudomonadota</taxon>
        <taxon>Alphaproteobacteria</taxon>
        <taxon>Sphingomonadales</taxon>
        <taxon>Sphingomonadaceae</taxon>
        <taxon>Sphingobium</taxon>
    </lineage>
</organism>
<dbReference type="eggNOG" id="COG2230">
    <property type="taxonomic scope" value="Bacteria"/>
</dbReference>
<dbReference type="GO" id="GO:0008610">
    <property type="term" value="P:lipid biosynthetic process"/>
    <property type="evidence" value="ECO:0007669"/>
    <property type="project" value="InterPro"/>
</dbReference>
<dbReference type="InterPro" id="IPR057206">
    <property type="entry name" value="DUF7884"/>
</dbReference>
<dbReference type="InterPro" id="IPR003333">
    <property type="entry name" value="CMAS"/>
</dbReference>
<dbReference type="PANTHER" id="PTHR43667">
    <property type="entry name" value="CYCLOPROPANE-FATTY-ACYL-PHOSPHOLIPID SYNTHASE"/>
    <property type="match status" value="1"/>
</dbReference>
<keyword evidence="5" id="KW-0443">Lipid metabolism</keyword>
<dbReference type="InterPro" id="IPR050723">
    <property type="entry name" value="CFA/CMAS"/>
</dbReference>
<comment type="caution">
    <text evidence="8">The sequence shown here is derived from an EMBL/GenBank/DDBJ whole genome shotgun (WGS) entry which is preliminary data.</text>
</comment>
<keyword evidence="4" id="KW-0949">S-adenosyl-L-methionine</keyword>
<dbReference type="SUPFAM" id="SSF53335">
    <property type="entry name" value="S-adenosyl-L-methionine-dependent methyltransferases"/>
    <property type="match status" value="1"/>
</dbReference>
<evidence type="ECO:0000256" key="3">
    <source>
        <dbReference type="ARBA" id="ARBA00022679"/>
    </source>
</evidence>
<comment type="similarity">
    <text evidence="1">Belongs to the CFA/CMAS family.</text>
</comment>
<dbReference type="Pfam" id="PF25371">
    <property type="entry name" value="DUF7884"/>
    <property type="match status" value="1"/>
</dbReference>
<proteinExistence type="inferred from homology"/>
<gene>
    <name evidence="8" type="ORF">RLDS_21540</name>
</gene>
<accession>T0HFC7</accession>
<evidence type="ECO:0000259" key="7">
    <source>
        <dbReference type="Pfam" id="PF25371"/>
    </source>
</evidence>
<protein>
    <recommendedName>
        <fullName evidence="7">DUF7884 domain-containing protein</fullName>
    </recommendedName>
</protein>
<name>T0HFC7_9SPHN</name>
<dbReference type="PATRIC" id="fig|1331060.3.peg.4166"/>
<dbReference type="GO" id="GO:0008168">
    <property type="term" value="F:methyltransferase activity"/>
    <property type="evidence" value="ECO:0007669"/>
    <property type="project" value="UniProtKB-KW"/>
</dbReference>
<sequence length="365" mass="41576">MTVRLHDKSLPLKLALSPTLALGEAYMDGRITIESGSIRDLLRIATSNLQALDEHPMQVIRSKIATFAPLRGRRNHKAQSRRNVAHHYDLSGTLYDLFLDSDRQYSCGYFPQGTESLDEGQAAKKRHLAAKLLLSPDQRLLDIGCGWGGLALELARTHGVSVRGITLSREQLQVARSRAEQEDFADQVRFDMLDYRDIDERFDRIVSVGMFEHVGPSHYDMFFSTIARSLAPDGIGVIHSIGRRSPPGSDDPWISKYIFPGGYVPALSEVLGAAERSGLWVTDVEILRLHYADTLLHWYDRFQQNRARACALYDERFCRMWEFYLAACEMAFRQGDLMVFQLQVTRRRDAVPRTRDYMFAAETGR</sequence>
<dbReference type="Gene3D" id="3.40.50.150">
    <property type="entry name" value="Vaccinia Virus protein VP39"/>
    <property type="match status" value="1"/>
</dbReference>
<dbReference type="GO" id="GO:0032259">
    <property type="term" value="P:methylation"/>
    <property type="evidence" value="ECO:0007669"/>
    <property type="project" value="UniProtKB-KW"/>
</dbReference>
<keyword evidence="2" id="KW-0489">Methyltransferase</keyword>
<dbReference type="PANTHER" id="PTHR43667:SF1">
    <property type="entry name" value="CYCLOPROPANE-FATTY-ACYL-PHOSPHOLIPID SYNTHASE"/>
    <property type="match status" value="1"/>
</dbReference>
<feature type="active site" evidence="6">
    <location>
        <position position="328"/>
    </location>
</feature>
<dbReference type="PIRSF" id="PIRSF003085">
    <property type="entry name" value="CMAS"/>
    <property type="match status" value="1"/>
</dbReference>
<feature type="domain" description="DUF7884" evidence="7">
    <location>
        <begin position="3"/>
        <end position="48"/>
    </location>
</feature>
<keyword evidence="3" id="KW-0808">Transferase</keyword>
<evidence type="ECO:0000256" key="6">
    <source>
        <dbReference type="PIRSR" id="PIRSR003085-1"/>
    </source>
</evidence>
<evidence type="ECO:0000313" key="8">
    <source>
        <dbReference type="EMBL" id="EQB11717.1"/>
    </source>
</evidence>
<dbReference type="InterPro" id="IPR029063">
    <property type="entry name" value="SAM-dependent_MTases_sf"/>
</dbReference>
<dbReference type="Proteomes" id="UP000015531">
    <property type="component" value="Unassembled WGS sequence"/>
</dbReference>
<dbReference type="EMBL" id="ATDP01000106">
    <property type="protein sequence ID" value="EQB11717.1"/>
    <property type="molecule type" value="Genomic_DNA"/>
</dbReference>